<evidence type="ECO:0000256" key="1">
    <source>
        <dbReference type="ARBA" id="ARBA00022679"/>
    </source>
</evidence>
<dbReference type="PANTHER" id="PTHR43626:SF4">
    <property type="entry name" value="GCN5-RELATED N-ACETYLTRANSFERASE 2, CHLOROPLASTIC"/>
    <property type="match status" value="1"/>
</dbReference>
<dbReference type="Pfam" id="PF00583">
    <property type="entry name" value="Acetyltransf_1"/>
    <property type="match status" value="1"/>
</dbReference>
<dbReference type="PROSITE" id="PS51186">
    <property type="entry name" value="GNAT"/>
    <property type="match status" value="1"/>
</dbReference>
<dbReference type="InterPro" id="IPR045039">
    <property type="entry name" value="NSI-like"/>
</dbReference>
<dbReference type="PANTHER" id="PTHR43626">
    <property type="entry name" value="ACYL-COA N-ACYLTRANSFERASE"/>
    <property type="match status" value="1"/>
</dbReference>
<dbReference type="SUPFAM" id="SSF55729">
    <property type="entry name" value="Acyl-CoA N-acyltransferases (Nat)"/>
    <property type="match status" value="1"/>
</dbReference>
<gene>
    <name evidence="4" type="primary">g11585</name>
    <name evidence="4" type="ORF">VP750_LOCUS10354</name>
</gene>
<sequence length="258" mass="29014">MTTDAPLASCSGRQIQHTWRGVAFKPLPHAGLPKLRKRNVLQPLELLPPPKAKLWPDKPRLLYVGVRSAALAVREGLSRKKASFGYFLDEHEHPRISRTDEHFQDKGMQFVWGMEELSIDELNTLFVRVGFPLRKPEKLVKALHHTHRILWIRSTKKTRLSKQGQLLGFARATSDGALTATIWDVAVQPAWQRSGLGRALMERLVARLVCDDISNIALFAEPNVVGLYEKLGFIKDPQGVKGLAFQGNLPSIEPIIIL</sequence>
<comment type="caution">
    <text evidence="4">The sequence shown here is derived from an EMBL/GenBank/DDBJ whole genome shotgun (WGS) entry which is preliminary data.</text>
</comment>
<dbReference type="Proteomes" id="UP001497392">
    <property type="component" value="Unassembled WGS sequence"/>
</dbReference>
<dbReference type="InterPro" id="IPR000182">
    <property type="entry name" value="GNAT_dom"/>
</dbReference>
<dbReference type="EMBL" id="CAXHTA020000018">
    <property type="protein sequence ID" value="CAL5228448.1"/>
    <property type="molecule type" value="Genomic_DNA"/>
</dbReference>
<evidence type="ECO:0000313" key="4">
    <source>
        <dbReference type="EMBL" id="CAL5228448.1"/>
    </source>
</evidence>
<evidence type="ECO:0000256" key="2">
    <source>
        <dbReference type="ARBA" id="ARBA00023315"/>
    </source>
</evidence>
<keyword evidence="1" id="KW-0808">Transferase</keyword>
<reference evidence="4 5" key="1">
    <citation type="submission" date="2024-06" db="EMBL/GenBank/DDBJ databases">
        <authorList>
            <person name="Kraege A."/>
            <person name="Thomma B."/>
        </authorList>
    </citation>
    <scope>NUCLEOTIDE SEQUENCE [LARGE SCALE GENOMIC DNA]</scope>
</reference>
<dbReference type="CDD" id="cd04301">
    <property type="entry name" value="NAT_SF"/>
    <property type="match status" value="1"/>
</dbReference>
<organism evidence="4 5">
    <name type="scientific">Coccomyxa viridis</name>
    <dbReference type="NCBI Taxonomy" id="1274662"/>
    <lineage>
        <taxon>Eukaryota</taxon>
        <taxon>Viridiplantae</taxon>
        <taxon>Chlorophyta</taxon>
        <taxon>core chlorophytes</taxon>
        <taxon>Trebouxiophyceae</taxon>
        <taxon>Trebouxiophyceae incertae sedis</taxon>
        <taxon>Coccomyxaceae</taxon>
        <taxon>Coccomyxa</taxon>
    </lineage>
</organism>
<keyword evidence="2" id="KW-0012">Acyltransferase</keyword>
<evidence type="ECO:0000259" key="3">
    <source>
        <dbReference type="PROSITE" id="PS51186"/>
    </source>
</evidence>
<dbReference type="InterPro" id="IPR016181">
    <property type="entry name" value="Acyl_CoA_acyltransferase"/>
</dbReference>
<evidence type="ECO:0000313" key="5">
    <source>
        <dbReference type="Proteomes" id="UP001497392"/>
    </source>
</evidence>
<keyword evidence="5" id="KW-1185">Reference proteome</keyword>
<protein>
    <submittedName>
        <fullName evidence="4">G11585 protein</fullName>
    </submittedName>
</protein>
<accession>A0ABP1GFB1</accession>
<name>A0ABP1GFB1_9CHLO</name>
<feature type="domain" description="N-acetyltransferase" evidence="3">
    <location>
        <begin position="109"/>
        <end position="256"/>
    </location>
</feature>
<proteinExistence type="predicted"/>
<dbReference type="Gene3D" id="3.40.630.30">
    <property type="match status" value="1"/>
</dbReference>